<keyword evidence="2 6" id="KW-0689">Ribosomal protein</keyword>
<comment type="similarity">
    <text evidence="1">Belongs to the universal ribosomal protein uL15 family.</text>
</comment>
<feature type="region of interest" description="Disordered" evidence="4">
    <location>
        <begin position="1"/>
        <end position="52"/>
    </location>
</feature>
<dbReference type="AlphaFoldDB" id="K1RJ12"/>
<evidence type="ECO:0000256" key="4">
    <source>
        <dbReference type="SAM" id="MobiDB-lite"/>
    </source>
</evidence>
<evidence type="ECO:0000313" key="6">
    <source>
        <dbReference type="EMBL" id="EKC45448.1"/>
    </source>
</evidence>
<organism evidence="6">
    <name type="scientific">human gut metagenome</name>
    <dbReference type="NCBI Taxonomy" id="408170"/>
    <lineage>
        <taxon>unclassified sequences</taxon>
        <taxon>metagenomes</taxon>
        <taxon>organismal metagenomes</taxon>
    </lineage>
</organism>
<dbReference type="Pfam" id="PF00828">
    <property type="entry name" value="Ribosomal_L27A"/>
    <property type="match status" value="1"/>
</dbReference>
<dbReference type="GO" id="GO:0022625">
    <property type="term" value="C:cytosolic large ribosomal subunit"/>
    <property type="evidence" value="ECO:0007669"/>
    <property type="project" value="TreeGrafter"/>
</dbReference>
<dbReference type="InterPro" id="IPR001196">
    <property type="entry name" value="Ribosomal_uL15_CS"/>
</dbReference>
<reference evidence="6" key="1">
    <citation type="journal article" date="2013" name="Environ. Microbiol.">
        <title>Microbiota from the distal guts of lean and obese adolescents exhibit partial functional redundancy besides clear differences in community structure.</title>
        <authorList>
            <person name="Ferrer M."/>
            <person name="Ruiz A."/>
            <person name="Lanza F."/>
            <person name="Haange S.B."/>
            <person name="Oberbach A."/>
            <person name="Till H."/>
            <person name="Bargiela R."/>
            <person name="Campoy C."/>
            <person name="Segura M.T."/>
            <person name="Richter M."/>
            <person name="von Bergen M."/>
            <person name="Seifert J."/>
            <person name="Suarez A."/>
        </authorList>
    </citation>
    <scope>NUCLEOTIDE SEQUENCE</scope>
</reference>
<dbReference type="PANTHER" id="PTHR12934">
    <property type="entry name" value="50S RIBOSOMAL PROTEIN L15"/>
    <property type="match status" value="1"/>
</dbReference>
<dbReference type="EMBL" id="AJWZ01011379">
    <property type="protein sequence ID" value="EKC45448.1"/>
    <property type="molecule type" value="Genomic_DNA"/>
</dbReference>
<dbReference type="GO" id="GO:0003735">
    <property type="term" value="F:structural constituent of ribosome"/>
    <property type="evidence" value="ECO:0007669"/>
    <property type="project" value="InterPro"/>
</dbReference>
<evidence type="ECO:0000256" key="3">
    <source>
        <dbReference type="ARBA" id="ARBA00023274"/>
    </source>
</evidence>
<dbReference type="InterPro" id="IPR036227">
    <property type="entry name" value="Ribosomal_uL15/eL18_sf"/>
</dbReference>
<comment type="caution">
    <text evidence="6">The sequence shown here is derived from an EMBL/GenBank/DDBJ whole genome shotgun (WGS) entry which is preliminary data.</text>
</comment>
<evidence type="ECO:0000259" key="5">
    <source>
        <dbReference type="Pfam" id="PF00828"/>
    </source>
</evidence>
<keyword evidence="3" id="KW-0687">Ribonucleoprotein</keyword>
<dbReference type="NCBIfam" id="TIGR01071">
    <property type="entry name" value="rplO_bact"/>
    <property type="match status" value="1"/>
</dbReference>
<dbReference type="PROSITE" id="PS00475">
    <property type="entry name" value="RIBOSOMAL_L15"/>
    <property type="match status" value="1"/>
</dbReference>
<accession>K1RJ12</accession>
<feature type="compositionally biased region" description="Gly residues" evidence="4">
    <location>
        <begin position="21"/>
        <end position="35"/>
    </location>
</feature>
<dbReference type="GO" id="GO:0006412">
    <property type="term" value="P:translation"/>
    <property type="evidence" value="ECO:0007669"/>
    <property type="project" value="InterPro"/>
</dbReference>
<dbReference type="InterPro" id="IPR030878">
    <property type="entry name" value="Ribosomal_uL15"/>
</dbReference>
<dbReference type="InterPro" id="IPR021131">
    <property type="entry name" value="Ribosomal_uL15/eL18"/>
</dbReference>
<proteinExistence type="inferred from homology"/>
<dbReference type="Gene3D" id="3.100.10.10">
    <property type="match status" value="1"/>
</dbReference>
<protein>
    <submittedName>
        <fullName evidence="6">Ribosomal protein L15, bacterial-type</fullName>
    </submittedName>
</protein>
<dbReference type="SUPFAM" id="SSF52080">
    <property type="entry name" value="Ribosomal proteins L15p and L18e"/>
    <property type="match status" value="1"/>
</dbReference>
<gene>
    <name evidence="6" type="ORF">OBE_16855</name>
</gene>
<name>K1RJ12_9ZZZZ</name>
<dbReference type="PANTHER" id="PTHR12934:SF11">
    <property type="entry name" value="LARGE RIBOSOMAL SUBUNIT PROTEIN UL15M"/>
    <property type="match status" value="1"/>
</dbReference>
<feature type="domain" description="Large ribosomal subunit protein uL15/eL18" evidence="5">
    <location>
        <begin position="78"/>
        <end position="145"/>
    </location>
</feature>
<sequence length="147" mass="15835">MKLHELEKNIGATHSKKRVGRGSGSGLGKTSGKGQKGQKARSGGSINPVFEGGQLPLYRRIPKRGFSNALFKTEYSIINVEDLNVFEDGTVVTPALLKEAGLVKKELDGIKVLGEGKLEKKLTVQANKFSKSAIEKINESGSKIEVI</sequence>
<dbReference type="HAMAP" id="MF_01341">
    <property type="entry name" value="Ribosomal_uL15"/>
    <property type="match status" value="1"/>
</dbReference>
<dbReference type="InterPro" id="IPR005749">
    <property type="entry name" value="Ribosomal_uL15_bac-type"/>
</dbReference>
<evidence type="ECO:0000256" key="1">
    <source>
        <dbReference type="ARBA" id="ARBA00007320"/>
    </source>
</evidence>
<evidence type="ECO:0000256" key="2">
    <source>
        <dbReference type="ARBA" id="ARBA00022980"/>
    </source>
</evidence>